<keyword evidence="4" id="KW-1185">Reference proteome</keyword>
<dbReference type="InterPro" id="IPR011009">
    <property type="entry name" value="Kinase-like_dom_sf"/>
</dbReference>
<proteinExistence type="predicted"/>
<dbReference type="EMBL" id="CAJNDS010002313">
    <property type="protein sequence ID" value="CAE7426373.1"/>
    <property type="molecule type" value="Genomic_DNA"/>
</dbReference>
<dbReference type="SUPFAM" id="SSF56112">
    <property type="entry name" value="Protein kinase-like (PK-like)"/>
    <property type="match status" value="1"/>
</dbReference>
<gene>
    <name evidence="3" type="ORF">SNAT2548_LOCUS23202</name>
</gene>
<reference evidence="3" key="1">
    <citation type="submission" date="2021-02" db="EMBL/GenBank/DDBJ databases">
        <authorList>
            <person name="Dougan E. K."/>
            <person name="Rhodes N."/>
            <person name="Thang M."/>
            <person name="Chan C."/>
        </authorList>
    </citation>
    <scope>NUCLEOTIDE SEQUENCE</scope>
</reference>
<name>A0A812R913_9DINO</name>
<accession>A0A812R913</accession>
<dbReference type="InterPro" id="IPR036940">
    <property type="entry name" value="PI3/4_kinase_cat_sf"/>
</dbReference>
<dbReference type="Gene3D" id="3.30.1010.10">
    <property type="entry name" value="Phosphatidylinositol 3-kinase Catalytic Subunit, Chain A, domain 4"/>
    <property type="match status" value="1"/>
</dbReference>
<organism evidence="3 4">
    <name type="scientific">Symbiodinium natans</name>
    <dbReference type="NCBI Taxonomy" id="878477"/>
    <lineage>
        <taxon>Eukaryota</taxon>
        <taxon>Sar</taxon>
        <taxon>Alveolata</taxon>
        <taxon>Dinophyceae</taxon>
        <taxon>Suessiales</taxon>
        <taxon>Symbiodiniaceae</taxon>
        <taxon>Symbiodinium</taxon>
    </lineage>
</organism>
<feature type="compositionally biased region" description="Gly residues" evidence="1">
    <location>
        <begin position="26"/>
        <end position="45"/>
    </location>
</feature>
<dbReference type="AlphaFoldDB" id="A0A812R913"/>
<feature type="compositionally biased region" description="Low complexity" evidence="1">
    <location>
        <begin position="455"/>
        <end position="470"/>
    </location>
</feature>
<comment type="caution">
    <text evidence="3">The sequence shown here is derived from an EMBL/GenBank/DDBJ whole genome shotgun (WGS) entry which is preliminary data.</text>
</comment>
<evidence type="ECO:0000313" key="4">
    <source>
        <dbReference type="Proteomes" id="UP000604046"/>
    </source>
</evidence>
<dbReference type="Pfam" id="PF09192">
    <property type="entry name" value="Act-Frag_cataly"/>
    <property type="match status" value="1"/>
</dbReference>
<dbReference type="Proteomes" id="UP000604046">
    <property type="component" value="Unassembled WGS sequence"/>
</dbReference>
<protein>
    <recommendedName>
        <fullName evidence="2">Actin-fragmin kinase catalytic domain-containing protein</fullName>
    </recommendedName>
</protein>
<dbReference type="InterPro" id="IPR015275">
    <property type="entry name" value="Actin-fragmin_kin_cat_dom"/>
</dbReference>
<feature type="domain" description="Actin-fragmin kinase catalytic" evidence="2">
    <location>
        <begin position="79"/>
        <end position="160"/>
    </location>
</feature>
<evidence type="ECO:0000313" key="3">
    <source>
        <dbReference type="EMBL" id="CAE7426373.1"/>
    </source>
</evidence>
<feature type="region of interest" description="Disordered" evidence="1">
    <location>
        <begin position="1"/>
        <end position="50"/>
    </location>
</feature>
<sequence length="495" mass="52785">MAHPCPTGSGEVENSIEGADTKGKGYKGPGKFAGKGPGPVKGGKGANPSWKEKAAAAAAEPFQKLRVASLPPGAITSPRWETTFAVDFPAAGQTESVVFLATLDGSYVLKTSQAPAQEYFATRFIQKLGIPTPQMRIIFGKDAEHSKIREALMTVAGQNDRRGNSEKAHRLLMRAHSSFIPTMPILLMSLVPSPIPLGSASSSEVEAFLEVSKDRAAIPRLHAAGRCWLADAVLGFRDRFASPVTCKDYHKLRAMLKEHGPAILQEGPPPTLFDQYGLLQGNADNLVLSDNCLVAIDNHVQHVKSACEASSGMEPRAIAGTFAKVLEEAAANGLLEPPAASVEFFHHMVRQNTGYELTTAALCEFRLGVLHALRDLGSVLAWAESFLAELLEDAEATESKFWMDNVNSINGEALQSLGAALCETAAPYKDFLASLPDVPAPSPAVDTKAVDAKASEPQASSEALAAAPELWDALPPDVQAALQREPPRPIPYAPR</sequence>
<evidence type="ECO:0000256" key="1">
    <source>
        <dbReference type="SAM" id="MobiDB-lite"/>
    </source>
</evidence>
<feature type="region of interest" description="Disordered" evidence="1">
    <location>
        <begin position="443"/>
        <end position="495"/>
    </location>
</feature>
<evidence type="ECO:0000259" key="2">
    <source>
        <dbReference type="Pfam" id="PF09192"/>
    </source>
</evidence>
<dbReference type="Gene3D" id="1.10.1070.11">
    <property type="entry name" value="Phosphatidylinositol 3-/4-kinase, catalytic domain"/>
    <property type="match status" value="1"/>
</dbReference>
<dbReference type="OrthoDB" id="196613at2759"/>